<proteinExistence type="predicted"/>
<dbReference type="AlphaFoldDB" id="A0A7T8GV85"/>
<dbReference type="EMBL" id="CP045902">
    <property type="protein sequence ID" value="QQP38206.1"/>
    <property type="molecule type" value="Genomic_DNA"/>
</dbReference>
<accession>A0A7T8GV85</accession>
<evidence type="ECO:0000313" key="1">
    <source>
        <dbReference type="EMBL" id="QQP38206.1"/>
    </source>
</evidence>
<keyword evidence="2" id="KW-1185">Reference proteome</keyword>
<gene>
    <name evidence="1" type="ORF">FKW44_018718</name>
</gene>
<sequence>MDTHYYFLIQIKLAKTVDEIHGYLVSTSFTPALASPTSKDEERTPIMAVLLWRRKRLPLHAMQYRWGTCLRT</sequence>
<protein>
    <submittedName>
        <fullName evidence="1">Uncharacterized protein</fullName>
    </submittedName>
</protein>
<reference evidence="2" key="1">
    <citation type="submission" date="2021-01" db="EMBL/GenBank/DDBJ databases">
        <title>Caligus Genome Assembly.</title>
        <authorList>
            <person name="Gallardo-Escarate C."/>
        </authorList>
    </citation>
    <scope>NUCLEOTIDE SEQUENCE [LARGE SCALE GENOMIC DNA]</scope>
</reference>
<dbReference type="Proteomes" id="UP000595437">
    <property type="component" value="Chromosome 13"/>
</dbReference>
<organism evidence="1 2">
    <name type="scientific">Caligus rogercresseyi</name>
    <name type="common">Sea louse</name>
    <dbReference type="NCBI Taxonomy" id="217165"/>
    <lineage>
        <taxon>Eukaryota</taxon>
        <taxon>Metazoa</taxon>
        <taxon>Ecdysozoa</taxon>
        <taxon>Arthropoda</taxon>
        <taxon>Crustacea</taxon>
        <taxon>Multicrustacea</taxon>
        <taxon>Hexanauplia</taxon>
        <taxon>Copepoda</taxon>
        <taxon>Siphonostomatoida</taxon>
        <taxon>Caligidae</taxon>
        <taxon>Caligus</taxon>
    </lineage>
</organism>
<name>A0A7T8GV85_CALRO</name>
<evidence type="ECO:0000313" key="2">
    <source>
        <dbReference type="Proteomes" id="UP000595437"/>
    </source>
</evidence>